<evidence type="ECO:0000256" key="1">
    <source>
        <dbReference type="SAM" id="Phobius"/>
    </source>
</evidence>
<dbReference type="EMBL" id="JABXBU010000012">
    <property type="protein sequence ID" value="KAF8788608.1"/>
    <property type="molecule type" value="Genomic_DNA"/>
</dbReference>
<accession>A0A8T0FEF1</accession>
<dbReference type="AlphaFoldDB" id="A0A8T0FEF1"/>
<sequence>MEMSLYFSTSPNYDPSDRKYCSKTFMDYTFYKYIAIAGSLVLAFIIYIPDFRGFICSFECTTPVLYDQI</sequence>
<keyword evidence="1" id="KW-0472">Membrane</keyword>
<proteinExistence type="predicted"/>
<organism evidence="2 3">
    <name type="scientific">Argiope bruennichi</name>
    <name type="common">Wasp spider</name>
    <name type="synonym">Aranea bruennichi</name>
    <dbReference type="NCBI Taxonomy" id="94029"/>
    <lineage>
        <taxon>Eukaryota</taxon>
        <taxon>Metazoa</taxon>
        <taxon>Ecdysozoa</taxon>
        <taxon>Arthropoda</taxon>
        <taxon>Chelicerata</taxon>
        <taxon>Arachnida</taxon>
        <taxon>Araneae</taxon>
        <taxon>Araneomorphae</taxon>
        <taxon>Entelegynae</taxon>
        <taxon>Araneoidea</taxon>
        <taxon>Araneidae</taxon>
        <taxon>Argiope</taxon>
    </lineage>
</organism>
<evidence type="ECO:0000313" key="2">
    <source>
        <dbReference type="EMBL" id="KAF8788608.1"/>
    </source>
</evidence>
<evidence type="ECO:0000313" key="3">
    <source>
        <dbReference type="Proteomes" id="UP000807504"/>
    </source>
</evidence>
<keyword evidence="1" id="KW-0812">Transmembrane</keyword>
<protein>
    <submittedName>
        <fullName evidence="2">Uncharacterized protein</fullName>
    </submittedName>
</protein>
<name>A0A8T0FEF1_ARGBR</name>
<keyword evidence="1" id="KW-1133">Transmembrane helix</keyword>
<keyword evidence="3" id="KW-1185">Reference proteome</keyword>
<feature type="transmembrane region" description="Helical" evidence="1">
    <location>
        <begin position="30"/>
        <end position="48"/>
    </location>
</feature>
<reference evidence="2" key="2">
    <citation type="submission" date="2020-06" db="EMBL/GenBank/DDBJ databases">
        <authorList>
            <person name="Sheffer M."/>
        </authorList>
    </citation>
    <scope>NUCLEOTIDE SEQUENCE</scope>
</reference>
<comment type="caution">
    <text evidence="2">The sequence shown here is derived from an EMBL/GenBank/DDBJ whole genome shotgun (WGS) entry which is preliminary data.</text>
</comment>
<gene>
    <name evidence="2" type="ORF">HNY73_006635</name>
</gene>
<dbReference type="Proteomes" id="UP000807504">
    <property type="component" value="Unassembled WGS sequence"/>
</dbReference>
<reference evidence="2" key="1">
    <citation type="journal article" date="2020" name="bioRxiv">
        <title>Chromosome-level reference genome of the European wasp spider Argiope bruennichi: a resource for studies on range expansion and evolutionary adaptation.</title>
        <authorList>
            <person name="Sheffer M.M."/>
            <person name="Hoppe A."/>
            <person name="Krehenwinkel H."/>
            <person name="Uhl G."/>
            <person name="Kuss A.W."/>
            <person name="Jensen L."/>
            <person name="Jensen C."/>
            <person name="Gillespie R.G."/>
            <person name="Hoff K.J."/>
            <person name="Prost S."/>
        </authorList>
    </citation>
    <scope>NUCLEOTIDE SEQUENCE</scope>
</reference>